<comment type="similarity">
    <text evidence="1 6">Belongs to the class-III pyridoxal-phosphate-dependent aminotransferase family.</text>
</comment>
<dbReference type="FunFam" id="3.40.640.10:FF:000014">
    <property type="entry name" value="Adenosylmethionine-8-amino-7-oxononanoate aminotransferase, probable"/>
    <property type="match status" value="1"/>
</dbReference>
<keyword evidence="5" id="KW-0045">Antibiotic biosynthesis</keyword>
<dbReference type="InterPro" id="IPR015422">
    <property type="entry name" value="PyrdxlP-dep_Trfase_small"/>
</dbReference>
<dbReference type="PANTHER" id="PTHR43094">
    <property type="entry name" value="AMINOTRANSFERASE"/>
    <property type="match status" value="1"/>
</dbReference>
<evidence type="ECO:0000313" key="8">
    <source>
        <dbReference type="Proteomes" id="UP000062973"/>
    </source>
</evidence>
<dbReference type="PATRIC" id="fig|1068978.7.peg.5916"/>
<evidence type="ECO:0000256" key="4">
    <source>
        <dbReference type="ARBA" id="ARBA00022898"/>
    </source>
</evidence>
<evidence type="ECO:0000256" key="1">
    <source>
        <dbReference type="ARBA" id="ARBA00008954"/>
    </source>
</evidence>
<evidence type="ECO:0000256" key="2">
    <source>
        <dbReference type="ARBA" id="ARBA00022576"/>
    </source>
</evidence>
<dbReference type="GO" id="GO:0008483">
    <property type="term" value="F:transaminase activity"/>
    <property type="evidence" value="ECO:0007669"/>
    <property type="project" value="UniProtKB-KW"/>
</dbReference>
<keyword evidence="3" id="KW-0808">Transferase</keyword>
<keyword evidence="4 6" id="KW-0663">Pyridoxal phosphate</keyword>
<dbReference type="eggNOG" id="COG0161">
    <property type="taxonomic scope" value="Bacteria"/>
</dbReference>
<dbReference type="EMBL" id="CP009110">
    <property type="protein sequence ID" value="AIJ25604.1"/>
    <property type="molecule type" value="Genomic_DNA"/>
</dbReference>
<dbReference type="InterPro" id="IPR005814">
    <property type="entry name" value="Aminotrans_3"/>
</dbReference>
<evidence type="ECO:0000256" key="5">
    <source>
        <dbReference type="ARBA" id="ARBA00023194"/>
    </source>
</evidence>
<dbReference type="CDD" id="cd00610">
    <property type="entry name" value="OAT_like"/>
    <property type="match status" value="1"/>
</dbReference>
<dbReference type="HOGENOM" id="CLU_016922_4_3_11"/>
<dbReference type="RefSeq" id="WP_017984443.1">
    <property type="nucleotide sequence ID" value="NZ_AQUL01000001.1"/>
</dbReference>
<accession>A0A076MXE0</accession>
<keyword evidence="8" id="KW-1185">Reference proteome</keyword>
<dbReference type="SUPFAM" id="SSF53383">
    <property type="entry name" value="PLP-dependent transferases"/>
    <property type="match status" value="1"/>
</dbReference>
<reference evidence="7 8" key="1">
    <citation type="submission" date="2014-07" db="EMBL/GenBank/DDBJ databases">
        <title>Whole Genome Sequence of the Amycolatopsis methanolica 239.</title>
        <authorList>
            <person name="Tang B."/>
        </authorList>
    </citation>
    <scope>NUCLEOTIDE SEQUENCE [LARGE SCALE GENOMIC DNA]</scope>
    <source>
        <strain evidence="7 8">239</strain>
    </source>
</reference>
<protein>
    <submittedName>
        <fullName evidence="7">Adenosylmethionine-8-amino-7-oxononanoate transaminase</fullName>
    </submittedName>
</protein>
<dbReference type="Gene3D" id="3.90.1150.10">
    <property type="entry name" value="Aspartate Aminotransferase, domain 1"/>
    <property type="match status" value="1"/>
</dbReference>
<dbReference type="Pfam" id="PF00202">
    <property type="entry name" value="Aminotran_3"/>
    <property type="match status" value="1"/>
</dbReference>
<organism evidence="7 8">
    <name type="scientific">Amycolatopsis methanolica 239</name>
    <dbReference type="NCBI Taxonomy" id="1068978"/>
    <lineage>
        <taxon>Bacteria</taxon>
        <taxon>Bacillati</taxon>
        <taxon>Actinomycetota</taxon>
        <taxon>Actinomycetes</taxon>
        <taxon>Pseudonocardiales</taxon>
        <taxon>Pseudonocardiaceae</taxon>
        <taxon>Amycolatopsis</taxon>
        <taxon>Amycolatopsis methanolica group</taxon>
    </lineage>
</organism>
<dbReference type="InterPro" id="IPR015424">
    <property type="entry name" value="PyrdxlP-dep_Trfase"/>
</dbReference>
<proteinExistence type="inferred from homology"/>
<evidence type="ECO:0000256" key="6">
    <source>
        <dbReference type="RuleBase" id="RU003560"/>
    </source>
</evidence>
<evidence type="ECO:0000256" key="3">
    <source>
        <dbReference type="ARBA" id="ARBA00022679"/>
    </source>
</evidence>
<dbReference type="KEGG" id="amq:AMETH_5512"/>
<dbReference type="AlphaFoldDB" id="A0A076MXE0"/>
<dbReference type="STRING" id="1068978.AMETH_5512"/>
<evidence type="ECO:0000313" key="7">
    <source>
        <dbReference type="EMBL" id="AIJ25604.1"/>
    </source>
</evidence>
<keyword evidence="2" id="KW-0032">Aminotransferase</keyword>
<dbReference type="GO" id="GO:0030170">
    <property type="term" value="F:pyridoxal phosphate binding"/>
    <property type="evidence" value="ECO:0007669"/>
    <property type="project" value="InterPro"/>
</dbReference>
<dbReference type="InterPro" id="IPR015421">
    <property type="entry name" value="PyrdxlP-dep_Trfase_major"/>
</dbReference>
<dbReference type="Gene3D" id="3.40.640.10">
    <property type="entry name" value="Type I PLP-dependent aspartate aminotransferase-like (Major domain)"/>
    <property type="match status" value="1"/>
</dbReference>
<dbReference type="PANTHER" id="PTHR43094:SF1">
    <property type="entry name" value="AMINOTRANSFERASE CLASS-III"/>
    <property type="match status" value="1"/>
</dbReference>
<dbReference type="PIRSF" id="PIRSF000521">
    <property type="entry name" value="Transaminase_4ab_Lys_Orn"/>
    <property type="match status" value="1"/>
</dbReference>
<dbReference type="Proteomes" id="UP000062973">
    <property type="component" value="Chromosome"/>
</dbReference>
<sequence length="420" mass="44736">MDTALWHPFSDMAVVREDEFVLERGEDVWVYDAAGNRYLDATASLWYANVGHGRAEIADAAAEQMRKLAGYSIFGDFTNEPARALAGRLAGLAPMPDAKVFLTTGGGEAIDSAVKIARRYHVVRGQPERVHVISRTNSYHGTNGIGTGVAGIEANRTGFGEILPSSSRVAYDSVDALRDEIRRVGPERVAAFLFEPVIGAGGVLAPPEGYVQAVVDVCREYGVLVIADAVICGFGRLGTWFGVERWGVEPDLITFAKGVTSGYLPLGGVVVHGRVAEPFWAESGTTLRHGATYSGHPACCAAALANIDIIERDNLLQRGQLLEGELAAALQPLAAHPLVREVRAGVGLLAAVELQPDLFERLPSAVADLSLLIRQRGVLTRTLAKALAVSPPLTIQRPEINEIAQAFAAGLDELALKAGS</sequence>
<gene>
    <name evidence="7" type="primary">bioA2</name>
    <name evidence="7" type="ORF">AMETH_5512</name>
</gene>
<dbReference type="GO" id="GO:0017000">
    <property type="term" value="P:antibiotic biosynthetic process"/>
    <property type="evidence" value="ECO:0007669"/>
    <property type="project" value="UniProtKB-KW"/>
</dbReference>
<name>A0A076MXE0_AMYME</name>